<evidence type="ECO:0000313" key="11">
    <source>
        <dbReference type="EMBL" id="KAJ1256883.1"/>
    </source>
</evidence>
<dbReference type="GO" id="GO:0016210">
    <property type="term" value="F:naringenin-chalcone synthase activity"/>
    <property type="evidence" value="ECO:0007669"/>
    <property type="project" value="UniProtKB-EC"/>
</dbReference>
<name>A0A9W8CFH5_9POAL</name>
<dbReference type="InterPro" id="IPR001099">
    <property type="entry name" value="Chalcone/stilbene_synt_N"/>
</dbReference>
<feature type="domain" description="Chalcone/stilbene synthase C-terminal" evidence="10">
    <location>
        <begin position="271"/>
        <end position="428"/>
    </location>
</feature>
<evidence type="ECO:0000256" key="5">
    <source>
        <dbReference type="ARBA" id="ARBA00022679"/>
    </source>
</evidence>
<keyword evidence="6" id="KW-0284">Flavonoid biosynthesis</keyword>
<accession>A0A9W8CFH5</accession>
<dbReference type="GO" id="GO:0030639">
    <property type="term" value="P:polyketide biosynthetic process"/>
    <property type="evidence" value="ECO:0007669"/>
    <property type="project" value="TreeGrafter"/>
</dbReference>
<evidence type="ECO:0000256" key="6">
    <source>
        <dbReference type="ARBA" id="ARBA00023241"/>
    </source>
</evidence>
<comment type="caution">
    <text evidence="11">The sequence shown here is derived from an EMBL/GenBank/DDBJ whole genome shotgun (WGS) entry which is preliminary data.</text>
</comment>
<evidence type="ECO:0000256" key="2">
    <source>
        <dbReference type="ARBA" id="ARBA00004966"/>
    </source>
</evidence>
<evidence type="ECO:0000256" key="4">
    <source>
        <dbReference type="ARBA" id="ARBA00012975"/>
    </source>
</evidence>
<sequence>MAALHSANGIELPMSIATVGDIACRVVVCSWPVFSPARRDGAASSFPLPVRQREPLRKCTIKNLSSFPSELTAWRMYWGSAPRTLIGPSGSVTESDHLPHLKAKTKKICGRTEIKKRFFYHDEDLIRSNPDFLDRMLPSLDARQDIAATAVPELAAAAATKAVAEWGRPASDITHLIFCTYSGTHMPGADLRLASLLSLSPSVQRTMLYYNGCNSSSASPRTSPRTTLIMFRAPDEAHIDTLVLQSLLGDGAGAVIVGSDPEACSERPLFEMVSSAQATVPGTQHAFTSKLGKCGFAYGLSGELPSLVAHNIEHCLVDAIWPLGLRCDWNDLFWVVHPGGRGILDAIEVSLMLEQSKLKASRWVLSEYGNMSGVTIIFVLDEMRRRLQKAAAHQDGENSMDKEEESKLGAMVAVGPGLTLETMLLRAIGN</sequence>
<dbReference type="InterPro" id="IPR011141">
    <property type="entry name" value="Polyketide_synthase_type-III"/>
</dbReference>
<evidence type="ECO:0000313" key="12">
    <source>
        <dbReference type="Proteomes" id="UP001164776"/>
    </source>
</evidence>
<feature type="domain" description="Chalcone/stilbene synthase N-terminal" evidence="9">
    <location>
        <begin position="92"/>
        <end position="222"/>
    </location>
</feature>
<evidence type="ECO:0000259" key="10">
    <source>
        <dbReference type="Pfam" id="PF02797"/>
    </source>
</evidence>
<dbReference type="PANTHER" id="PTHR11877:SF14">
    <property type="entry name" value="CHALCONE SYNTHASE"/>
    <property type="match status" value="1"/>
</dbReference>
<dbReference type="PANTHER" id="PTHR11877">
    <property type="entry name" value="HYDROXYMETHYLGLUTARYL-COA SYNTHASE"/>
    <property type="match status" value="1"/>
</dbReference>
<comment type="pathway">
    <text evidence="2">Secondary metabolite biosynthesis; flavonoid biosynthesis.</text>
</comment>
<reference evidence="11 12" key="1">
    <citation type="submission" date="2022-10" db="EMBL/GenBank/DDBJ databases">
        <title>WGS assembly of Paspalum vaginatum 540-79.</title>
        <authorList>
            <person name="Sun G."/>
            <person name="Wase N."/>
            <person name="Shu S."/>
            <person name="Jenkins J."/>
            <person name="Zhou B."/>
            <person name="Torres-Rodriguez J."/>
            <person name="Chen C."/>
            <person name="Sandor L."/>
            <person name="Plott C."/>
            <person name="Yoshinga Y."/>
            <person name="Daum C."/>
            <person name="Qi P."/>
            <person name="Barry K."/>
            <person name="Lipzen A."/>
            <person name="Berry L."/>
            <person name="Pedersen C."/>
            <person name="Gottilla T."/>
            <person name="Foltz A."/>
            <person name="Yu H."/>
            <person name="O'Malley R."/>
            <person name="Zhang C."/>
            <person name="Devos K."/>
            <person name="Sigmon B."/>
            <person name="Yu B."/>
            <person name="Obata T."/>
            <person name="Schmutz J."/>
            <person name="Schnable J."/>
        </authorList>
    </citation>
    <scope>NUCLEOTIDE SEQUENCE [LARGE SCALE GENOMIC DNA]</scope>
    <source>
        <strain evidence="12">cv. 540-79</strain>
    </source>
</reference>
<dbReference type="FunFam" id="3.40.47.10:FF:000014">
    <property type="entry name" value="Chalcone synthase 1"/>
    <property type="match status" value="1"/>
</dbReference>
<gene>
    <name evidence="11" type="ORF">BS78_K275200</name>
</gene>
<comment type="similarity">
    <text evidence="3 8">Belongs to the thiolase-like superfamily. Chalcone/stilbene synthases family.</text>
</comment>
<comment type="function">
    <text evidence="1">The primary product of this enzyme is 4,2',4',6'-tetrahydroxychalcone (also termed naringenin-chalcone or chalcone) which can under specific conditions spontaneously isomerize into naringenin.</text>
</comment>
<evidence type="ECO:0000256" key="8">
    <source>
        <dbReference type="RuleBase" id="RU003633"/>
    </source>
</evidence>
<dbReference type="Pfam" id="PF00195">
    <property type="entry name" value="Chal_sti_synt_N"/>
    <property type="match status" value="2"/>
</dbReference>
<dbReference type="Gene3D" id="3.40.47.10">
    <property type="match status" value="3"/>
</dbReference>
<protein>
    <recommendedName>
        <fullName evidence="4">chalcone synthase</fullName>
        <ecNumber evidence="4">2.3.1.74</ecNumber>
    </recommendedName>
</protein>
<dbReference type="EC" id="2.3.1.74" evidence="4"/>
<dbReference type="Pfam" id="PF02797">
    <property type="entry name" value="Chal_sti_synt_C"/>
    <property type="match status" value="1"/>
</dbReference>
<dbReference type="InterPro" id="IPR012328">
    <property type="entry name" value="Chalcone/stilbene_synt_C"/>
</dbReference>
<dbReference type="Proteomes" id="UP001164776">
    <property type="component" value="Unassembled WGS sequence"/>
</dbReference>
<dbReference type="EMBL" id="MU629460">
    <property type="protein sequence ID" value="KAJ1256883.1"/>
    <property type="molecule type" value="Genomic_DNA"/>
</dbReference>
<dbReference type="SUPFAM" id="SSF53901">
    <property type="entry name" value="Thiolase-like"/>
    <property type="match status" value="2"/>
</dbReference>
<evidence type="ECO:0000256" key="3">
    <source>
        <dbReference type="ARBA" id="ARBA00005531"/>
    </source>
</evidence>
<evidence type="ECO:0000259" key="9">
    <source>
        <dbReference type="Pfam" id="PF00195"/>
    </source>
</evidence>
<keyword evidence="7 8" id="KW-0012">Acyltransferase</keyword>
<proteinExistence type="inferred from homology"/>
<evidence type="ECO:0000256" key="1">
    <source>
        <dbReference type="ARBA" id="ARBA00002969"/>
    </source>
</evidence>
<dbReference type="GO" id="GO:0009813">
    <property type="term" value="P:flavonoid biosynthetic process"/>
    <property type="evidence" value="ECO:0007669"/>
    <property type="project" value="UniProtKB-KW"/>
</dbReference>
<evidence type="ECO:0000256" key="7">
    <source>
        <dbReference type="ARBA" id="ARBA00023315"/>
    </source>
</evidence>
<feature type="domain" description="Chalcone/stilbene synthase N-terminal" evidence="9">
    <location>
        <begin position="225"/>
        <end position="261"/>
    </location>
</feature>
<keyword evidence="5 8" id="KW-0808">Transferase</keyword>
<dbReference type="OrthoDB" id="329835at2759"/>
<dbReference type="InterPro" id="IPR016039">
    <property type="entry name" value="Thiolase-like"/>
</dbReference>
<keyword evidence="12" id="KW-1185">Reference proteome</keyword>
<dbReference type="AlphaFoldDB" id="A0A9W8CFH5"/>
<organism evidence="11 12">
    <name type="scientific">Paspalum vaginatum</name>
    <name type="common">seashore paspalum</name>
    <dbReference type="NCBI Taxonomy" id="158149"/>
    <lineage>
        <taxon>Eukaryota</taxon>
        <taxon>Viridiplantae</taxon>
        <taxon>Streptophyta</taxon>
        <taxon>Embryophyta</taxon>
        <taxon>Tracheophyta</taxon>
        <taxon>Spermatophyta</taxon>
        <taxon>Magnoliopsida</taxon>
        <taxon>Liliopsida</taxon>
        <taxon>Poales</taxon>
        <taxon>Poaceae</taxon>
        <taxon>PACMAD clade</taxon>
        <taxon>Panicoideae</taxon>
        <taxon>Andropogonodae</taxon>
        <taxon>Paspaleae</taxon>
        <taxon>Paspalinae</taxon>
        <taxon>Paspalum</taxon>
    </lineage>
</organism>